<evidence type="ECO:0000256" key="3">
    <source>
        <dbReference type="SAM" id="MobiDB-lite"/>
    </source>
</evidence>
<dbReference type="AlphaFoldDB" id="A0A8T0ARV6"/>
<dbReference type="InterPro" id="IPR050502">
    <property type="entry name" value="Euk_RNA-bind_prot"/>
</dbReference>
<dbReference type="Pfam" id="PF00076">
    <property type="entry name" value="RRM_1"/>
    <property type="match status" value="2"/>
</dbReference>
<dbReference type="InterPro" id="IPR035979">
    <property type="entry name" value="RBD_domain_sf"/>
</dbReference>
<comment type="caution">
    <text evidence="5">The sequence shown here is derived from an EMBL/GenBank/DDBJ whole genome shotgun (WGS) entry which is preliminary data.</text>
</comment>
<feature type="domain" description="RRM" evidence="4">
    <location>
        <begin position="250"/>
        <end position="326"/>
    </location>
</feature>
<dbReference type="SUPFAM" id="SSF54928">
    <property type="entry name" value="RNA-binding domain, RBD"/>
    <property type="match status" value="2"/>
</dbReference>
<organism evidence="5 6">
    <name type="scientific">Silurus meridionalis</name>
    <name type="common">Southern catfish</name>
    <name type="synonym">Silurus soldatovi meridionalis</name>
    <dbReference type="NCBI Taxonomy" id="175797"/>
    <lineage>
        <taxon>Eukaryota</taxon>
        <taxon>Metazoa</taxon>
        <taxon>Chordata</taxon>
        <taxon>Craniata</taxon>
        <taxon>Vertebrata</taxon>
        <taxon>Euteleostomi</taxon>
        <taxon>Actinopterygii</taxon>
        <taxon>Neopterygii</taxon>
        <taxon>Teleostei</taxon>
        <taxon>Ostariophysi</taxon>
        <taxon>Siluriformes</taxon>
        <taxon>Siluridae</taxon>
        <taxon>Silurus</taxon>
    </lineage>
</organism>
<reference evidence="5" key="1">
    <citation type="submission" date="2020-08" db="EMBL/GenBank/DDBJ databases">
        <title>Chromosome-level assembly of Southern catfish (Silurus meridionalis) provides insights into visual adaptation to the nocturnal and benthic lifestyles.</title>
        <authorList>
            <person name="Zhang Y."/>
            <person name="Wang D."/>
            <person name="Peng Z."/>
        </authorList>
    </citation>
    <scope>NUCLEOTIDE SEQUENCE</scope>
    <source>
        <strain evidence="5">SWU-2019-XX</strain>
        <tissue evidence="5">Muscle</tissue>
    </source>
</reference>
<feature type="domain" description="RRM" evidence="4">
    <location>
        <begin position="111"/>
        <end position="187"/>
    </location>
</feature>
<dbReference type="PANTHER" id="PTHR48025">
    <property type="entry name" value="OS02G0815200 PROTEIN"/>
    <property type="match status" value="1"/>
</dbReference>
<evidence type="ECO:0000313" key="5">
    <source>
        <dbReference type="EMBL" id="KAF7695048.1"/>
    </source>
</evidence>
<protein>
    <recommendedName>
        <fullName evidence="4">RRM domain-containing protein</fullName>
    </recommendedName>
</protein>
<keyword evidence="6" id="KW-1185">Reference proteome</keyword>
<feature type="region of interest" description="Disordered" evidence="3">
    <location>
        <begin position="179"/>
        <end position="242"/>
    </location>
</feature>
<dbReference type="InterPro" id="IPR000504">
    <property type="entry name" value="RRM_dom"/>
</dbReference>
<evidence type="ECO:0000313" key="6">
    <source>
        <dbReference type="Proteomes" id="UP000606274"/>
    </source>
</evidence>
<sequence length="364" mass="41560">MALFQKSSLENRSWGDIMDELDNEMENLQPFCIYDPWSMNTISQVEEQKVEEQIPLEMEVEEQIVEERKVDKQMVKEKKVEKQKEQAEVQQQPACTNKLPKERLSKNNKSVTLLSRNLDCTVNDRNLYEAFLRFGTVLNAQVKMENGRSKGIGYVTFSSPDEARAAIVEMNGRVLGSRPVYVSPSQTTQGRSHGMKVETISPSKPCPDPRPNANKNIHPQNSVPDLGKKNQQQWNRQSTPQPLGLDTQEVELFVKNLDYGVDQNRLRDLFLPHGNLTSAKVVLHNGRSKGIGFVRFSSLDEANNAIRELNGKLVSGRPLCITMAKQWTGGSRPTKPYIHPSRNMHWFHPQRKSYCPHNVLQNEH</sequence>
<dbReference type="Gene3D" id="3.30.70.330">
    <property type="match status" value="2"/>
</dbReference>
<proteinExistence type="predicted"/>
<keyword evidence="1 2" id="KW-0694">RNA-binding</keyword>
<feature type="compositionally biased region" description="Polar residues" evidence="3">
    <location>
        <begin position="213"/>
        <end position="241"/>
    </location>
</feature>
<evidence type="ECO:0000259" key="4">
    <source>
        <dbReference type="PROSITE" id="PS50102"/>
    </source>
</evidence>
<dbReference type="InterPro" id="IPR012677">
    <property type="entry name" value="Nucleotide-bd_a/b_plait_sf"/>
</dbReference>
<accession>A0A8T0ARV6</accession>
<dbReference type="PROSITE" id="PS50102">
    <property type="entry name" value="RRM"/>
    <property type="match status" value="2"/>
</dbReference>
<dbReference type="PANTHER" id="PTHR48025:SF1">
    <property type="entry name" value="RRM DOMAIN-CONTAINING PROTEIN"/>
    <property type="match status" value="1"/>
</dbReference>
<evidence type="ECO:0000256" key="1">
    <source>
        <dbReference type="ARBA" id="ARBA00022884"/>
    </source>
</evidence>
<dbReference type="EMBL" id="JABFDY010000017">
    <property type="protein sequence ID" value="KAF7695048.1"/>
    <property type="molecule type" value="Genomic_DNA"/>
</dbReference>
<gene>
    <name evidence="5" type="ORF">HF521_006771</name>
</gene>
<name>A0A8T0ARV6_SILME</name>
<evidence type="ECO:0000256" key="2">
    <source>
        <dbReference type="PROSITE-ProRule" id="PRU00176"/>
    </source>
</evidence>
<dbReference type="GO" id="GO:0003729">
    <property type="term" value="F:mRNA binding"/>
    <property type="evidence" value="ECO:0007669"/>
    <property type="project" value="TreeGrafter"/>
</dbReference>
<dbReference type="SMART" id="SM00360">
    <property type="entry name" value="RRM"/>
    <property type="match status" value="2"/>
</dbReference>
<dbReference type="Proteomes" id="UP000606274">
    <property type="component" value="Unassembled WGS sequence"/>
</dbReference>